<dbReference type="GO" id="GO:0005730">
    <property type="term" value="C:nucleolus"/>
    <property type="evidence" value="ECO:0007669"/>
    <property type="project" value="UniProtKB-SubCell"/>
</dbReference>
<evidence type="ECO:0000256" key="5">
    <source>
        <dbReference type="ARBA" id="ARBA00022553"/>
    </source>
</evidence>
<dbReference type="GO" id="GO:0005694">
    <property type="term" value="C:chromosome"/>
    <property type="evidence" value="ECO:0007669"/>
    <property type="project" value="UniProtKB-SubCell"/>
</dbReference>
<name>A0A2P6RRN3_ROSCH</name>
<evidence type="ECO:0000256" key="1">
    <source>
        <dbReference type="ARBA" id="ARBA00004286"/>
    </source>
</evidence>
<dbReference type="PANTHER" id="PTHR13557">
    <property type="entry name" value="COILED-COIL DOMAIN-CONTAINING PROTEIN 86"/>
    <property type="match status" value="1"/>
</dbReference>
<comment type="function">
    <text evidence="9">Required for proper chromosome segregation during mitosis and error-free mitotic progression.</text>
</comment>
<evidence type="ECO:0000256" key="7">
    <source>
        <dbReference type="ARBA" id="ARBA00023054"/>
    </source>
</evidence>
<evidence type="ECO:0000256" key="6">
    <source>
        <dbReference type="ARBA" id="ARBA00022934"/>
    </source>
</evidence>
<evidence type="ECO:0000256" key="8">
    <source>
        <dbReference type="ARBA" id="ARBA00023242"/>
    </source>
</evidence>
<evidence type="ECO:0000256" key="10">
    <source>
        <dbReference type="SAM" id="MobiDB-lite"/>
    </source>
</evidence>
<feature type="compositionally biased region" description="Polar residues" evidence="10">
    <location>
        <begin position="80"/>
        <end position="89"/>
    </location>
</feature>
<keyword evidence="4" id="KW-0158">Chromosome</keyword>
<keyword evidence="8" id="KW-0539">Nucleus</keyword>
<proteinExistence type="predicted"/>
<accession>A0A2P6RRN3</accession>
<organism evidence="11 12">
    <name type="scientific">Rosa chinensis</name>
    <name type="common">China rose</name>
    <dbReference type="NCBI Taxonomy" id="74649"/>
    <lineage>
        <taxon>Eukaryota</taxon>
        <taxon>Viridiplantae</taxon>
        <taxon>Streptophyta</taxon>
        <taxon>Embryophyta</taxon>
        <taxon>Tracheophyta</taxon>
        <taxon>Spermatophyta</taxon>
        <taxon>Magnoliopsida</taxon>
        <taxon>eudicotyledons</taxon>
        <taxon>Gunneridae</taxon>
        <taxon>Pentapetalae</taxon>
        <taxon>rosids</taxon>
        <taxon>fabids</taxon>
        <taxon>Rosales</taxon>
        <taxon>Rosaceae</taxon>
        <taxon>Rosoideae</taxon>
        <taxon>Rosoideae incertae sedis</taxon>
        <taxon>Rosa</taxon>
    </lineage>
</organism>
<feature type="region of interest" description="Disordered" evidence="10">
    <location>
        <begin position="70"/>
        <end position="149"/>
    </location>
</feature>
<dbReference type="InterPro" id="IPR026570">
    <property type="entry name" value="CCDC86"/>
</dbReference>
<gene>
    <name evidence="11" type="ORF">RchiOBHm_Chr2g0117931</name>
</gene>
<evidence type="ECO:0000313" key="11">
    <source>
        <dbReference type="EMBL" id="PRQ49079.1"/>
    </source>
</evidence>
<evidence type="ECO:0000313" key="12">
    <source>
        <dbReference type="Proteomes" id="UP000238479"/>
    </source>
</evidence>
<dbReference type="PANTHER" id="PTHR13557:SF1">
    <property type="entry name" value="COILED-COIL DOMAIN-CONTAINING PROTEIN 86"/>
    <property type="match status" value="1"/>
</dbReference>
<protein>
    <recommendedName>
        <fullName evidence="3">Coiled-coil domain-containing protein 86</fullName>
    </recommendedName>
</protein>
<dbReference type="Proteomes" id="UP000238479">
    <property type="component" value="Chromosome 2"/>
</dbReference>
<feature type="compositionally biased region" description="Basic and acidic residues" evidence="10">
    <location>
        <begin position="90"/>
        <end position="149"/>
    </location>
</feature>
<keyword evidence="12" id="KW-1185">Reference proteome</keyword>
<sequence length="149" mass="17421">MACTIDFRCLDKGFGGKTYKRKRNPEATADDQDASMEIDATYPPPTKRSVVSFSDNPDRPVVIAGKVSERKWKQPRKQRSSVVQVSRKGTTFEEREKNKSVKKAYKERMAELKGEINTNKEEKKRKREEREKKKKENILPEEMIKRNNK</sequence>
<dbReference type="AlphaFoldDB" id="A0A2P6RRN3"/>
<evidence type="ECO:0000256" key="4">
    <source>
        <dbReference type="ARBA" id="ARBA00022454"/>
    </source>
</evidence>
<feature type="region of interest" description="Disordered" evidence="10">
    <location>
        <begin position="13"/>
        <end position="58"/>
    </location>
</feature>
<dbReference type="EMBL" id="PDCK01000040">
    <property type="protein sequence ID" value="PRQ49079.1"/>
    <property type="molecule type" value="Genomic_DNA"/>
</dbReference>
<keyword evidence="7" id="KW-0175">Coiled coil</keyword>
<reference evidence="11 12" key="1">
    <citation type="journal article" date="2018" name="Nat. Genet.">
        <title>The Rosa genome provides new insights in the design of modern roses.</title>
        <authorList>
            <person name="Bendahmane M."/>
        </authorList>
    </citation>
    <scope>NUCLEOTIDE SEQUENCE [LARGE SCALE GENOMIC DNA]</scope>
    <source>
        <strain evidence="12">cv. Old Blush</strain>
    </source>
</reference>
<evidence type="ECO:0000256" key="2">
    <source>
        <dbReference type="ARBA" id="ARBA00004604"/>
    </source>
</evidence>
<evidence type="ECO:0000256" key="9">
    <source>
        <dbReference type="ARBA" id="ARBA00093307"/>
    </source>
</evidence>
<dbReference type="Gramene" id="PRQ49079">
    <property type="protein sequence ID" value="PRQ49079"/>
    <property type="gene ID" value="RchiOBHm_Chr2g0117931"/>
</dbReference>
<comment type="caution">
    <text evidence="11">The sequence shown here is derived from an EMBL/GenBank/DDBJ whole genome shotgun (WGS) entry which is preliminary data.</text>
</comment>
<dbReference type="STRING" id="74649.A0A2P6RRN3"/>
<dbReference type="OrthoDB" id="781329at2759"/>
<evidence type="ECO:0000256" key="3">
    <source>
        <dbReference type="ARBA" id="ARBA00016738"/>
    </source>
</evidence>
<keyword evidence="6" id="KW-0164">Citrullination</keyword>
<keyword evidence="5" id="KW-0597">Phosphoprotein</keyword>
<comment type="subcellular location">
    <subcellularLocation>
        <location evidence="1">Chromosome</location>
    </subcellularLocation>
    <subcellularLocation>
        <location evidence="2">Nucleus</location>
        <location evidence="2">Nucleolus</location>
    </subcellularLocation>
</comment>